<dbReference type="GO" id="GO:0003723">
    <property type="term" value="F:RNA binding"/>
    <property type="evidence" value="ECO:0007669"/>
    <property type="project" value="UniProtKB-UniRule"/>
</dbReference>
<evidence type="ECO:0000313" key="7">
    <source>
        <dbReference type="EMBL" id="KAF9579793.1"/>
    </source>
</evidence>
<proteinExistence type="predicted"/>
<comment type="subcellular location">
    <subcellularLocation>
        <location evidence="1">Nucleus</location>
    </subcellularLocation>
</comment>
<dbReference type="CDD" id="cd12534">
    <property type="entry name" value="RRM_SARFH"/>
    <property type="match status" value="1"/>
</dbReference>
<evidence type="ECO:0000256" key="1">
    <source>
        <dbReference type="ARBA" id="ARBA00004123"/>
    </source>
</evidence>
<keyword evidence="2 4" id="KW-0694">RNA-binding</keyword>
<dbReference type="GO" id="GO:0006355">
    <property type="term" value="P:regulation of DNA-templated transcription"/>
    <property type="evidence" value="ECO:0007669"/>
    <property type="project" value="InterPro"/>
</dbReference>
<dbReference type="OrthoDB" id="639027at2759"/>
<feature type="compositionally biased region" description="Polar residues" evidence="5">
    <location>
        <begin position="297"/>
        <end position="306"/>
    </location>
</feature>
<evidence type="ECO:0000256" key="5">
    <source>
        <dbReference type="SAM" id="MobiDB-lite"/>
    </source>
</evidence>
<protein>
    <submittedName>
        <fullName evidence="7">RNA-binding protein EWS</fullName>
    </submittedName>
</protein>
<dbReference type="InterPro" id="IPR034870">
    <property type="entry name" value="TET_fam"/>
</dbReference>
<feature type="compositionally biased region" description="Gly residues" evidence="5">
    <location>
        <begin position="245"/>
        <end position="290"/>
    </location>
</feature>
<dbReference type="Proteomes" id="UP000780801">
    <property type="component" value="Unassembled WGS sequence"/>
</dbReference>
<dbReference type="SMART" id="SM00360">
    <property type="entry name" value="RRM"/>
    <property type="match status" value="1"/>
</dbReference>
<dbReference type="InterPro" id="IPR012677">
    <property type="entry name" value="Nucleotide-bd_a/b_plait_sf"/>
</dbReference>
<accession>A0A9P6FQN5</accession>
<dbReference type="EMBL" id="JAABOA010002493">
    <property type="protein sequence ID" value="KAF9579793.1"/>
    <property type="molecule type" value="Genomic_DNA"/>
</dbReference>
<dbReference type="Pfam" id="PF00076">
    <property type="entry name" value="RRM_1"/>
    <property type="match status" value="1"/>
</dbReference>
<dbReference type="GO" id="GO:0005634">
    <property type="term" value="C:nucleus"/>
    <property type="evidence" value="ECO:0007669"/>
    <property type="project" value="UniProtKB-SubCell"/>
</dbReference>
<feature type="region of interest" description="Disordered" evidence="5">
    <location>
        <begin position="393"/>
        <end position="458"/>
    </location>
</feature>
<name>A0A9P6FQN5_9FUNG</name>
<feature type="region of interest" description="Disordered" evidence="5">
    <location>
        <begin position="17"/>
        <end position="148"/>
    </location>
</feature>
<evidence type="ECO:0000256" key="4">
    <source>
        <dbReference type="PROSITE-ProRule" id="PRU00176"/>
    </source>
</evidence>
<dbReference type="Gene3D" id="3.30.70.330">
    <property type="match status" value="1"/>
</dbReference>
<feature type="region of interest" description="Disordered" evidence="5">
    <location>
        <begin position="245"/>
        <end position="316"/>
    </location>
</feature>
<sequence length="458" mass="46698">LEAQAAYDAYYGPGASAAYAATSGTGQNGSAEGGYAAQGTADPHKSGYTDDSGYPGSGYRSAKSDAPPGADSYRSSTSRDYNGGGSSYHGSGDRNGGHDSGRSQYGENRQGSSYGGGSGDRYGSSGTSHGGSSGYQGGNRDEPAVQKSSDTVYVSGLGTTMTEKDLTDKLEELFKTIGRIKIDKRTGTPKIRVYVDFATGAPKGDATVTYEDPFTTDAAIKWFNGTDFHGNVIKVEMSEQKVWAGGFGGPGGGRGRGRGRGGFGGPGGDRGGFGGGRGGGRGGFSGGHGGPTPREAATTTTLPTDKSASDARLQDPRVPAVQPLEEEAATKAVAVQTGVLPVQAMVATITEAIVEDTLELIVAAIVAIVATVMTVATEGIAATVEIVETEEAPTVATKTEAAATEATKTEAATMRSERGGGGGGRGGRGSRDDSSRGSHGSGGQYRDDRRGERRDRPY</sequence>
<gene>
    <name evidence="7" type="primary">EWSR1</name>
    <name evidence="7" type="ORF">BGW38_003807</name>
</gene>
<feature type="compositionally biased region" description="Basic and acidic residues" evidence="5">
    <location>
        <begin position="445"/>
        <end position="458"/>
    </location>
</feature>
<feature type="non-terminal residue" evidence="7">
    <location>
        <position position="458"/>
    </location>
</feature>
<dbReference type="InterPro" id="IPR000504">
    <property type="entry name" value="RRM_dom"/>
</dbReference>
<feature type="compositionally biased region" description="Low complexity" evidence="5">
    <location>
        <begin position="393"/>
        <end position="413"/>
    </location>
</feature>
<reference evidence="7" key="1">
    <citation type="journal article" date="2020" name="Fungal Divers.">
        <title>Resolving the Mortierellaceae phylogeny through synthesis of multi-gene phylogenetics and phylogenomics.</title>
        <authorList>
            <person name="Vandepol N."/>
            <person name="Liber J."/>
            <person name="Desiro A."/>
            <person name="Na H."/>
            <person name="Kennedy M."/>
            <person name="Barry K."/>
            <person name="Grigoriev I.V."/>
            <person name="Miller A.N."/>
            <person name="O'Donnell K."/>
            <person name="Stajich J.E."/>
            <person name="Bonito G."/>
        </authorList>
    </citation>
    <scope>NUCLEOTIDE SEQUENCE</scope>
    <source>
        <strain evidence="7">KOD1015</strain>
    </source>
</reference>
<feature type="compositionally biased region" description="Basic and acidic residues" evidence="5">
    <location>
        <begin position="91"/>
        <end position="101"/>
    </location>
</feature>
<dbReference type="AlphaFoldDB" id="A0A9P6FQN5"/>
<keyword evidence="8" id="KW-1185">Reference proteome</keyword>
<feature type="domain" description="RRM" evidence="6">
    <location>
        <begin position="150"/>
        <end position="240"/>
    </location>
</feature>
<evidence type="ECO:0000313" key="8">
    <source>
        <dbReference type="Proteomes" id="UP000780801"/>
    </source>
</evidence>
<comment type="caution">
    <text evidence="7">The sequence shown here is derived from an EMBL/GenBank/DDBJ whole genome shotgun (WGS) entry which is preliminary data.</text>
</comment>
<dbReference type="SUPFAM" id="SSF54928">
    <property type="entry name" value="RNA-binding domain, RBD"/>
    <property type="match status" value="1"/>
</dbReference>
<dbReference type="InterPro" id="IPR035979">
    <property type="entry name" value="RBD_domain_sf"/>
</dbReference>
<evidence type="ECO:0000256" key="3">
    <source>
        <dbReference type="ARBA" id="ARBA00023242"/>
    </source>
</evidence>
<organism evidence="7 8">
    <name type="scientific">Lunasporangiospora selenospora</name>
    <dbReference type="NCBI Taxonomy" id="979761"/>
    <lineage>
        <taxon>Eukaryota</taxon>
        <taxon>Fungi</taxon>
        <taxon>Fungi incertae sedis</taxon>
        <taxon>Mucoromycota</taxon>
        <taxon>Mortierellomycotina</taxon>
        <taxon>Mortierellomycetes</taxon>
        <taxon>Mortierellales</taxon>
        <taxon>Mortierellaceae</taxon>
        <taxon>Lunasporangiospora</taxon>
    </lineage>
</organism>
<dbReference type="PANTHER" id="PTHR23238">
    <property type="entry name" value="RNA BINDING PROTEIN"/>
    <property type="match status" value="1"/>
</dbReference>
<evidence type="ECO:0000256" key="2">
    <source>
        <dbReference type="ARBA" id="ARBA00022884"/>
    </source>
</evidence>
<dbReference type="PROSITE" id="PS50102">
    <property type="entry name" value="RRM"/>
    <property type="match status" value="1"/>
</dbReference>
<evidence type="ECO:0000259" key="6">
    <source>
        <dbReference type="PROSITE" id="PS50102"/>
    </source>
</evidence>
<feature type="compositionally biased region" description="Gly residues" evidence="5">
    <location>
        <begin position="128"/>
        <end position="137"/>
    </location>
</feature>
<keyword evidence="3" id="KW-0539">Nucleus</keyword>